<accession>A0A543DZG9</accession>
<dbReference type="EMBL" id="VFPA01000001">
    <property type="protein sequence ID" value="TQM14743.1"/>
    <property type="molecule type" value="Genomic_DNA"/>
</dbReference>
<dbReference type="OrthoDB" id="3575547at2"/>
<sequence>MDLRFAAFELITRDAVLRALLVNYADRIDQARVPEPPAPASCFLALAWSGSDRVDARDGAQLLAARAHLPRRLAERHAHLDAVLARLRAALTAPAARGVISTRCLPPPRAAVEDGADTIFKTRMFEISPAAPRGSGAALLELAPWPGQAPVGAAPSLARRGAVPSMN</sequence>
<dbReference type="AlphaFoldDB" id="A0A543DZG9"/>
<gene>
    <name evidence="1" type="ORF">FB558_1517</name>
</gene>
<proteinExistence type="predicted"/>
<protein>
    <submittedName>
        <fullName evidence="1">Uncharacterized protein</fullName>
    </submittedName>
</protein>
<comment type="caution">
    <text evidence="1">The sequence shown here is derived from an EMBL/GenBank/DDBJ whole genome shotgun (WGS) entry which is preliminary data.</text>
</comment>
<name>A0A543DZG9_9PSEU</name>
<organism evidence="1 2">
    <name type="scientific">Pseudonocardia kunmingensis</name>
    <dbReference type="NCBI Taxonomy" id="630975"/>
    <lineage>
        <taxon>Bacteria</taxon>
        <taxon>Bacillati</taxon>
        <taxon>Actinomycetota</taxon>
        <taxon>Actinomycetes</taxon>
        <taxon>Pseudonocardiales</taxon>
        <taxon>Pseudonocardiaceae</taxon>
        <taxon>Pseudonocardia</taxon>
    </lineage>
</organism>
<evidence type="ECO:0000313" key="2">
    <source>
        <dbReference type="Proteomes" id="UP000315677"/>
    </source>
</evidence>
<dbReference type="Proteomes" id="UP000315677">
    <property type="component" value="Unassembled WGS sequence"/>
</dbReference>
<keyword evidence="2" id="KW-1185">Reference proteome</keyword>
<evidence type="ECO:0000313" key="1">
    <source>
        <dbReference type="EMBL" id="TQM14743.1"/>
    </source>
</evidence>
<dbReference type="RefSeq" id="WP_142049486.1">
    <property type="nucleotide sequence ID" value="NZ_VFPA01000001.1"/>
</dbReference>
<reference evidence="1 2" key="1">
    <citation type="submission" date="2019-06" db="EMBL/GenBank/DDBJ databases">
        <title>Sequencing the genomes of 1000 actinobacteria strains.</title>
        <authorList>
            <person name="Klenk H.-P."/>
        </authorList>
    </citation>
    <scope>NUCLEOTIDE SEQUENCE [LARGE SCALE GENOMIC DNA]</scope>
    <source>
        <strain evidence="1 2">DSM 45301</strain>
    </source>
</reference>